<protein>
    <submittedName>
        <fullName evidence="1">Uncharacterized protein</fullName>
    </submittedName>
</protein>
<dbReference type="EMBL" id="MN739010">
    <property type="protein sequence ID" value="QHT34827.1"/>
    <property type="molecule type" value="Genomic_DNA"/>
</dbReference>
<name>A0A6C0F053_9ZZZZ</name>
<reference evidence="1" key="1">
    <citation type="journal article" date="2020" name="Nature">
        <title>Giant virus diversity and host interactions through global metagenomics.</title>
        <authorList>
            <person name="Schulz F."/>
            <person name="Roux S."/>
            <person name="Paez-Espino D."/>
            <person name="Jungbluth S."/>
            <person name="Walsh D.A."/>
            <person name="Denef V.J."/>
            <person name="McMahon K.D."/>
            <person name="Konstantinidis K.T."/>
            <person name="Eloe-Fadrosh E.A."/>
            <person name="Kyrpides N.C."/>
            <person name="Woyke T."/>
        </authorList>
    </citation>
    <scope>NUCLEOTIDE SEQUENCE</scope>
    <source>
        <strain evidence="1">GVMAG-M-3300009164-40</strain>
    </source>
</reference>
<sequence>MGSWQTAQGEDAVSMGSSPALIWFVEGVTGTGSEKLRANCPPGRATVRSAVVISP</sequence>
<organism evidence="1">
    <name type="scientific">viral metagenome</name>
    <dbReference type="NCBI Taxonomy" id="1070528"/>
    <lineage>
        <taxon>unclassified sequences</taxon>
        <taxon>metagenomes</taxon>
        <taxon>organismal metagenomes</taxon>
    </lineage>
</organism>
<accession>A0A6C0F053</accession>
<evidence type="ECO:0000313" key="1">
    <source>
        <dbReference type="EMBL" id="QHT34827.1"/>
    </source>
</evidence>
<proteinExistence type="predicted"/>
<dbReference type="AlphaFoldDB" id="A0A6C0F053"/>